<feature type="transmembrane region" description="Helical" evidence="2">
    <location>
        <begin position="198"/>
        <end position="217"/>
    </location>
</feature>
<dbReference type="AlphaFoldDB" id="A0A644XPB8"/>
<feature type="domain" description="Zona occludens toxin N-terminal" evidence="3">
    <location>
        <begin position="1"/>
        <end position="185"/>
    </location>
</feature>
<dbReference type="InterPro" id="IPR008900">
    <property type="entry name" value="Zot_N"/>
</dbReference>
<organism evidence="4">
    <name type="scientific">bioreactor metagenome</name>
    <dbReference type="NCBI Taxonomy" id="1076179"/>
    <lineage>
        <taxon>unclassified sequences</taxon>
        <taxon>metagenomes</taxon>
        <taxon>ecological metagenomes</taxon>
    </lineage>
</organism>
<protein>
    <recommendedName>
        <fullName evidence="3">Zona occludens toxin N-terminal domain-containing protein</fullName>
    </recommendedName>
</protein>
<name>A0A644XPB8_9ZZZZ</name>
<comment type="caution">
    <text evidence="4">The sequence shown here is derived from an EMBL/GenBank/DDBJ whole genome shotgun (WGS) entry which is preliminary data.</text>
</comment>
<feature type="region of interest" description="Disordered" evidence="1">
    <location>
        <begin position="339"/>
        <end position="372"/>
    </location>
</feature>
<proteinExistence type="predicted"/>
<keyword evidence="2" id="KW-1133">Transmembrane helix</keyword>
<dbReference type="Pfam" id="PF05707">
    <property type="entry name" value="Zot"/>
    <property type="match status" value="1"/>
</dbReference>
<evidence type="ECO:0000256" key="2">
    <source>
        <dbReference type="SAM" id="Phobius"/>
    </source>
</evidence>
<evidence type="ECO:0000256" key="1">
    <source>
        <dbReference type="SAM" id="MobiDB-lite"/>
    </source>
</evidence>
<sequence>MITVITGTPGAGKTLYAIEKLLLPQIGKTIKGRDEHGNEVEHERKVYTNINGLQIDHELIDGGETQGLRDWHKWAKPGSLIVFDEVQKVWPPRPNGSKIPEDVQTLDTHRHMGVDFILITQNVLNVDRHIHALGGRHLHVRRVANMPLATVYEWDHISRGLLYSKAISKAPWKYKKKVFKLYKSSELHTKQPRRIPGLVWFILAGIVAMFVLTPQVFERIGGRLSGKPVVPTEKPAAVSGAPVPAGTGAQPVQAVEPLKQAPDERVDFIPKLADKPWTAPAYDQLRVVVRMPVVDGAICNAKHGCICFNDAERLDMSSEACSEWIEGAKFNPYRVPVKPPPAPVQAQQVEAKPQADQSMHYEAPKVQQHADMTAVTKAAKTARLAQSGAL</sequence>
<evidence type="ECO:0000259" key="3">
    <source>
        <dbReference type="Pfam" id="PF05707"/>
    </source>
</evidence>
<gene>
    <name evidence="4" type="ORF">SDC9_62308</name>
</gene>
<reference evidence="4" key="1">
    <citation type="submission" date="2019-08" db="EMBL/GenBank/DDBJ databases">
        <authorList>
            <person name="Kucharzyk K."/>
            <person name="Murdoch R.W."/>
            <person name="Higgins S."/>
            <person name="Loffler F."/>
        </authorList>
    </citation>
    <scope>NUCLEOTIDE SEQUENCE</scope>
</reference>
<accession>A0A644XPB8</accession>
<feature type="compositionally biased region" description="Low complexity" evidence="1">
    <location>
        <begin position="344"/>
        <end position="355"/>
    </location>
</feature>
<evidence type="ECO:0000313" key="4">
    <source>
        <dbReference type="EMBL" id="MPM15934.1"/>
    </source>
</evidence>
<dbReference type="InterPro" id="IPR027417">
    <property type="entry name" value="P-loop_NTPase"/>
</dbReference>
<keyword evidence="2" id="KW-0472">Membrane</keyword>
<dbReference type="SUPFAM" id="SSF52540">
    <property type="entry name" value="P-loop containing nucleoside triphosphate hydrolases"/>
    <property type="match status" value="1"/>
</dbReference>
<keyword evidence="2" id="KW-0812">Transmembrane</keyword>
<dbReference type="EMBL" id="VSSQ01002524">
    <property type="protein sequence ID" value="MPM15934.1"/>
    <property type="molecule type" value="Genomic_DNA"/>
</dbReference>
<dbReference type="Gene3D" id="3.40.50.300">
    <property type="entry name" value="P-loop containing nucleotide triphosphate hydrolases"/>
    <property type="match status" value="1"/>
</dbReference>